<dbReference type="EMBL" id="JAFKCT010000002">
    <property type="protein sequence ID" value="MBN7810736.1"/>
    <property type="molecule type" value="Genomic_DNA"/>
</dbReference>
<dbReference type="Proteomes" id="UP000664317">
    <property type="component" value="Unassembled WGS sequence"/>
</dbReference>
<gene>
    <name evidence="1" type="ORF">J0A68_07210</name>
</gene>
<sequence>MLQKPASPGFVFISTHARTLDQLKDDAVKPLDDGQGTSLQLTGNLETLSANSIGGNYQGLLEGSPAKCYIVGIANPFGGLGVSILAASEPGLFSEELQQTGQQLASSFEFKKVDRTAEIEEWLKFLSGMRLTYLESYNSPSYSGGISGGYDIKRVIDLCPQGFYTYGSNSNILLNGAVSGNQQGSGKWSIVLGTDAYIHLQLEEHSGETRRYRLEYIDQKLYLNGERYFRTNDEDNSPVCD</sequence>
<keyword evidence="2" id="KW-1185">Reference proteome</keyword>
<protein>
    <submittedName>
        <fullName evidence="1">Uncharacterized protein</fullName>
    </submittedName>
</protein>
<proteinExistence type="predicted"/>
<reference evidence="1 2" key="1">
    <citation type="submission" date="2021-03" db="EMBL/GenBank/DDBJ databases">
        <title>novel species isolated from a fishpond in China.</title>
        <authorList>
            <person name="Lu H."/>
            <person name="Cai Z."/>
        </authorList>
    </citation>
    <scope>NUCLEOTIDE SEQUENCE [LARGE SCALE GENOMIC DNA]</scope>
    <source>
        <strain evidence="1 2">H41</strain>
    </source>
</reference>
<accession>A0ABS3C3L8</accession>
<evidence type="ECO:0000313" key="1">
    <source>
        <dbReference type="EMBL" id="MBN7810736.1"/>
    </source>
</evidence>
<evidence type="ECO:0000313" key="2">
    <source>
        <dbReference type="Proteomes" id="UP000664317"/>
    </source>
</evidence>
<comment type="caution">
    <text evidence="1">The sequence shown here is derived from an EMBL/GenBank/DDBJ whole genome shotgun (WGS) entry which is preliminary data.</text>
</comment>
<name>A0ABS3C3L8_9BACT</name>
<dbReference type="RefSeq" id="WP_206577509.1">
    <property type="nucleotide sequence ID" value="NZ_JAFKCT010000002.1"/>
</dbReference>
<organism evidence="1 2">
    <name type="scientific">Algoriphagus oliviformis</name>
    <dbReference type="NCBI Taxonomy" id="2811231"/>
    <lineage>
        <taxon>Bacteria</taxon>
        <taxon>Pseudomonadati</taxon>
        <taxon>Bacteroidota</taxon>
        <taxon>Cytophagia</taxon>
        <taxon>Cytophagales</taxon>
        <taxon>Cyclobacteriaceae</taxon>
        <taxon>Algoriphagus</taxon>
    </lineage>
</organism>